<dbReference type="EMBL" id="JAXQNO010000020">
    <property type="protein sequence ID" value="KAK4772679.1"/>
    <property type="molecule type" value="Genomic_DNA"/>
</dbReference>
<protein>
    <submittedName>
        <fullName evidence="1">Uncharacterized protein</fullName>
    </submittedName>
</protein>
<dbReference type="AlphaFoldDB" id="A0AAN7KWH6"/>
<reference evidence="1 2" key="1">
    <citation type="journal article" date="2023" name="Hortic Res">
        <title>Pangenome of water caltrop reveals structural variations and asymmetric subgenome divergence after allopolyploidization.</title>
        <authorList>
            <person name="Zhang X."/>
            <person name="Chen Y."/>
            <person name="Wang L."/>
            <person name="Yuan Y."/>
            <person name="Fang M."/>
            <person name="Shi L."/>
            <person name="Lu R."/>
            <person name="Comes H.P."/>
            <person name="Ma Y."/>
            <person name="Chen Y."/>
            <person name="Huang G."/>
            <person name="Zhou Y."/>
            <person name="Zheng Z."/>
            <person name="Qiu Y."/>
        </authorList>
    </citation>
    <scope>NUCLEOTIDE SEQUENCE [LARGE SCALE GENOMIC DNA]</scope>
    <source>
        <strain evidence="1">F231</strain>
    </source>
</reference>
<evidence type="ECO:0000313" key="2">
    <source>
        <dbReference type="Proteomes" id="UP001346149"/>
    </source>
</evidence>
<name>A0AAN7KWH6_TRANT</name>
<gene>
    <name evidence="1" type="ORF">SAY86_014454</name>
</gene>
<accession>A0AAN7KWH6</accession>
<sequence length="239" mass="26857">MDGHKVWKSANEVVIRWEQGKEVRRICFAENQGLSLPPKNGEKRREEFSFSGSDWCTGCSWSEEVVDLMAAGNSDAAISRVEILLSELSSRKPSSSTVLHLSSAPQDLARIYSSAGFYLEVDQLHARALIVKECALHPPLPSGTRNYWWFYSVIGFVFHQNAYCLSYDNVEPLKELPRIGKDASISNVSSHDDWEAMANCEPNDLLPIPSHYLSELSKLSVDDKKPHGPKRHGRGTFSY</sequence>
<keyword evidence="2" id="KW-1185">Reference proteome</keyword>
<evidence type="ECO:0000313" key="1">
    <source>
        <dbReference type="EMBL" id="KAK4772679.1"/>
    </source>
</evidence>
<proteinExistence type="predicted"/>
<organism evidence="1 2">
    <name type="scientific">Trapa natans</name>
    <name type="common">Water chestnut</name>
    <dbReference type="NCBI Taxonomy" id="22666"/>
    <lineage>
        <taxon>Eukaryota</taxon>
        <taxon>Viridiplantae</taxon>
        <taxon>Streptophyta</taxon>
        <taxon>Embryophyta</taxon>
        <taxon>Tracheophyta</taxon>
        <taxon>Spermatophyta</taxon>
        <taxon>Magnoliopsida</taxon>
        <taxon>eudicotyledons</taxon>
        <taxon>Gunneridae</taxon>
        <taxon>Pentapetalae</taxon>
        <taxon>rosids</taxon>
        <taxon>malvids</taxon>
        <taxon>Myrtales</taxon>
        <taxon>Lythraceae</taxon>
        <taxon>Trapa</taxon>
    </lineage>
</organism>
<dbReference type="Proteomes" id="UP001346149">
    <property type="component" value="Unassembled WGS sequence"/>
</dbReference>
<comment type="caution">
    <text evidence="1">The sequence shown here is derived from an EMBL/GenBank/DDBJ whole genome shotgun (WGS) entry which is preliminary data.</text>
</comment>